<gene>
    <name evidence="1" type="ORF">SAMN02745912_02404</name>
</gene>
<accession>A0A1M6Q2M6</accession>
<dbReference type="EMBL" id="FRAG01000029">
    <property type="protein sequence ID" value="SHK14475.1"/>
    <property type="molecule type" value="Genomic_DNA"/>
</dbReference>
<dbReference type="PROSITE" id="PS51257">
    <property type="entry name" value="PROKAR_LIPOPROTEIN"/>
    <property type="match status" value="1"/>
</dbReference>
<evidence type="ECO:0008006" key="3">
    <source>
        <dbReference type="Google" id="ProtNLM"/>
    </source>
</evidence>
<reference evidence="1 2" key="1">
    <citation type="submission" date="2016-11" db="EMBL/GenBank/DDBJ databases">
        <authorList>
            <person name="Jaros S."/>
            <person name="Januszkiewicz K."/>
            <person name="Wedrychowicz H."/>
        </authorList>
    </citation>
    <scope>NUCLEOTIDE SEQUENCE [LARGE SCALE GENOMIC DNA]</scope>
    <source>
        <strain evidence="1 2">DSM 15212</strain>
    </source>
</reference>
<evidence type="ECO:0000313" key="1">
    <source>
        <dbReference type="EMBL" id="SHK14475.1"/>
    </source>
</evidence>
<proteinExistence type="predicted"/>
<name>A0A1M6Q2M6_PARC5</name>
<evidence type="ECO:0000313" key="2">
    <source>
        <dbReference type="Proteomes" id="UP000184465"/>
    </source>
</evidence>
<organism evidence="1 2">
    <name type="scientific">Paramaledivibacter caminithermalis (strain DSM 15212 / CIP 107654 / DViRD3)</name>
    <name type="common">Clostridium caminithermale</name>
    <dbReference type="NCBI Taxonomy" id="1121301"/>
    <lineage>
        <taxon>Bacteria</taxon>
        <taxon>Bacillati</taxon>
        <taxon>Bacillota</taxon>
        <taxon>Clostridia</taxon>
        <taxon>Peptostreptococcales</taxon>
        <taxon>Caminicellaceae</taxon>
        <taxon>Paramaledivibacter</taxon>
    </lineage>
</organism>
<keyword evidence="2" id="KW-1185">Reference proteome</keyword>
<dbReference type="Proteomes" id="UP000184465">
    <property type="component" value="Unassembled WGS sequence"/>
</dbReference>
<protein>
    <recommendedName>
        <fullName evidence="3">Lipoprotein</fullName>
    </recommendedName>
</protein>
<dbReference type="AlphaFoldDB" id="A0A1M6Q2M6"/>
<sequence length="118" mass="13501">MKKVVIVLLCLVGLISISCGRSYNYSEEATYLPVHKNMTFQSVDKGEKENELTKIVYTMDNIDFENALAEYEETLTQDGWSIVTDSKPNLIEVKKDNHIATVIAYEKDNKVYLDIMTK</sequence>
<dbReference type="RefSeq" id="WP_073150272.1">
    <property type="nucleotide sequence ID" value="NZ_FRAG01000029.1"/>
</dbReference>